<dbReference type="Gene3D" id="3.40.630.30">
    <property type="match status" value="1"/>
</dbReference>
<dbReference type="SUPFAM" id="SSF55729">
    <property type="entry name" value="Acyl-CoA N-acyltransferases (Nat)"/>
    <property type="match status" value="1"/>
</dbReference>
<keyword evidence="3" id="KW-1185">Reference proteome</keyword>
<dbReference type="EMBL" id="QRDW01000001">
    <property type="protein sequence ID" value="RED54193.1"/>
    <property type="molecule type" value="Genomic_DNA"/>
</dbReference>
<dbReference type="AlphaFoldDB" id="A0A3D9HXF6"/>
<evidence type="ECO:0000259" key="1">
    <source>
        <dbReference type="PROSITE" id="PS51186"/>
    </source>
</evidence>
<sequence>MVEQITPITASAALSEFDALLRQTDPLAASHSPGIAEGRCFGIWRDKKLTTAIFLNPEYEGLAETACYICCHPERDAVFPMAEFRRWLQRIGQEQSHPNGFVLILSNRNEGLISHLSGKDYNLGFTLENYRIDQQFFSPAACSVTRRPFEAAHKYRYLSLWAHGFEALRRRIGLQPFLWASEYPEQALEEITPYIDKGSFHAYWLDDEPVGLAWHDKNYIANIVVTPARQNRGIGGQILGHLLPYIFTETGMDHAVLEVVGDNHAALRFYERYGFQKQSSLSLLWPI</sequence>
<dbReference type="Pfam" id="PF00583">
    <property type="entry name" value="Acetyltransf_1"/>
    <property type="match status" value="1"/>
</dbReference>
<gene>
    <name evidence="2" type="ORF">DFP90_101996</name>
</gene>
<organism evidence="2 3">
    <name type="scientific">Aestuariispira insulae</name>
    <dbReference type="NCBI Taxonomy" id="1461337"/>
    <lineage>
        <taxon>Bacteria</taxon>
        <taxon>Pseudomonadati</taxon>
        <taxon>Pseudomonadota</taxon>
        <taxon>Alphaproteobacteria</taxon>
        <taxon>Rhodospirillales</taxon>
        <taxon>Kiloniellaceae</taxon>
        <taxon>Aestuariispira</taxon>
    </lineage>
</organism>
<comment type="caution">
    <text evidence="2">The sequence shown here is derived from an EMBL/GenBank/DDBJ whole genome shotgun (WGS) entry which is preliminary data.</text>
</comment>
<reference evidence="2 3" key="1">
    <citation type="submission" date="2018-07" db="EMBL/GenBank/DDBJ databases">
        <title>Genomic Encyclopedia of Type Strains, Phase III (KMG-III): the genomes of soil and plant-associated and newly described type strains.</title>
        <authorList>
            <person name="Whitman W."/>
        </authorList>
    </citation>
    <scope>NUCLEOTIDE SEQUENCE [LARGE SCALE GENOMIC DNA]</scope>
    <source>
        <strain evidence="2 3">CECT 8488</strain>
    </source>
</reference>
<proteinExistence type="predicted"/>
<dbReference type="CDD" id="cd04301">
    <property type="entry name" value="NAT_SF"/>
    <property type="match status" value="1"/>
</dbReference>
<accession>A0A3D9HXF6</accession>
<dbReference type="Proteomes" id="UP000256845">
    <property type="component" value="Unassembled WGS sequence"/>
</dbReference>
<dbReference type="PROSITE" id="PS51186">
    <property type="entry name" value="GNAT"/>
    <property type="match status" value="1"/>
</dbReference>
<feature type="domain" description="N-acetyltransferase" evidence="1">
    <location>
        <begin position="144"/>
        <end position="287"/>
    </location>
</feature>
<keyword evidence="2" id="KW-0808">Transferase</keyword>
<dbReference type="GO" id="GO:0016747">
    <property type="term" value="F:acyltransferase activity, transferring groups other than amino-acyl groups"/>
    <property type="evidence" value="ECO:0007669"/>
    <property type="project" value="InterPro"/>
</dbReference>
<dbReference type="InterPro" id="IPR000182">
    <property type="entry name" value="GNAT_dom"/>
</dbReference>
<dbReference type="InterPro" id="IPR016181">
    <property type="entry name" value="Acyl_CoA_acyltransferase"/>
</dbReference>
<evidence type="ECO:0000313" key="3">
    <source>
        <dbReference type="Proteomes" id="UP000256845"/>
    </source>
</evidence>
<protein>
    <submittedName>
        <fullName evidence="2">Acetyltransferase (GNAT) family protein</fullName>
    </submittedName>
</protein>
<name>A0A3D9HXF6_9PROT</name>
<evidence type="ECO:0000313" key="2">
    <source>
        <dbReference type="EMBL" id="RED54193.1"/>
    </source>
</evidence>